<gene>
    <name evidence="1" type="ORF">EQ803_27705</name>
</gene>
<evidence type="ECO:0000313" key="1">
    <source>
        <dbReference type="EMBL" id="TFF43634.1"/>
    </source>
</evidence>
<dbReference type="EMBL" id="SCLP01000022">
    <property type="protein sequence ID" value="TFF43634.1"/>
    <property type="molecule type" value="Genomic_DNA"/>
</dbReference>
<reference evidence="1 2" key="1">
    <citation type="submission" date="2019-01" db="EMBL/GenBank/DDBJ databases">
        <title>Draft genome sequence of Bacillus sp. DPC6431.</title>
        <authorList>
            <person name="Arbulu S."/>
            <person name="Murphy K."/>
            <person name="O'Sullivan O."/>
            <person name="Rea M.C."/>
            <person name="Hill C."/>
            <person name="Ross R.P."/>
        </authorList>
    </citation>
    <scope>NUCLEOTIDE SEQUENCE [LARGE SCALE GENOMIC DNA]</scope>
    <source>
        <strain evidence="1 2">DPC6431</strain>
    </source>
</reference>
<comment type="caution">
    <text evidence="1">The sequence shown here is derived from an EMBL/GenBank/DDBJ whole genome shotgun (WGS) entry which is preliminary data.</text>
</comment>
<name>A0A4Y8SZE0_BACTU</name>
<sequence length="74" mass="8645">MKIIKVRVLEDAKEFDDLDEIIAEVKKDEILEANLHEETEEYFAEDSQGREWYVGELDVLGNLKLSYGLELIEN</sequence>
<organism evidence="1 2">
    <name type="scientific">Bacillus thuringiensis</name>
    <dbReference type="NCBI Taxonomy" id="1428"/>
    <lineage>
        <taxon>Bacteria</taxon>
        <taxon>Bacillati</taxon>
        <taxon>Bacillota</taxon>
        <taxon>Bacilli</taxon>
        <taxon>Bacillales</taxon>
        <taxon>Bacillaceae</taxon>
        <taxon>Bacillus</taxon>
        <taxon>Bacillus cereus group</taxon>
    </lineage>
</organism>
<proteinExistence type="predicted"/>
<dbReference type="AlphaFoldDB" id="A0A4Y8SZE0"/>
<accession>A0A4Y8SZE0</accession>
<dbReference type="Proteomes" id="UP000297630">
    <property type="component" value="Unassembled WGS sequence"/>
</dbReference>
<evidence type="ECO:0000313" key="2">
    <source>
        <dbReference type="Proteomes" id="UP000297630"/>
    </source>
</evidence>
<protein>
    <submittedName>
        <fullName evidence="1">Uncharacterized protein</fullName>
    </submittedName>
</protein>
<dbReference type="RefSeq" id="WP_134656503.1">
    <property type="nucleotide sequence ID" value="NZ_SCLP01000022.1"/>
</dbReference>